<keyword evidence="2" id="KW-1185">Reference proteome</keyword>
<feature type="non-terminal residue" evidence="1">
    <location>
        <position position="52"/>
    </location>
</feature>
<name>A0A087V1U9_STEMI</name>
<protein>
    <submittedName>
        <fullName evidence="1">Uncharacterized protein</fullName>
    </submittedName>
</protein>
<accession>A0A087V1U9</accession>
<dbReference type="AlphaFoldDB" id="A0A087V1U9"/>
<dbReference type="EMBL" id="KL868828">
    <property type="protein sequence ID" value="KFM83588.1"/>
    <property type="molecule type" value="Genomic_DNA"/>
</dbReference>
<evidence type="ECO:0000313" key="2">
    <source>
        <dbReference type="Proteomes" id="UP000054359"/>
    </source>
</evidence>
<evidence type="ECO:0000313" key="1">
    <source>
        <dbReference type="EMBL" id="KFM83588.1"/>
    </source>
</evidence>
<reference evidence="1 2" key="1">
    <citation type="submission" date="2013-11" db="EMBL/GenBank/DDBJ databases">
        <title>Genome sequencing of Stegodyphus mimosarum.</title>
        <authorList>
            <person name="Bechsgaard J."/>
        </authorList>
    </citation>
    <scope>NUCLEOTIDE SEQUENCE [LARGE SCALE GENOMIC DNA]</scope>
</reference>
<gene>
    <name evidence="1" type="ORF">X975_10128</name>
</gene>
<sequence length="52" mass="6197">MLVFVSDAKDRLLNNQHQNPRWANHLNPCLRNNLRKTNKMINTFCLNYSHTT</sequence>
<proteinExistence type="predicted"/>
<dbReference type="Proteomes" id="UP000054359">
    <property type="component" value="Unassembled WGS sequence"/>
</dbReference>
<organism evidence="1 2">
    <name type="scientific">Stegodyphus mimosarum</name>
    <name type="common">African social velvet spider</name>
    <dbReference type="NCBI Taxonomy" id="407821"/>
    <lineage>
        <taxon>Eukaryota</taxon>
        <taxon>Metazoa</taxon>
        <taxon>Ecdysozoa</taxon>
        <taxon>Arthropoda</taxon>
        <taxon>Chelicerata</taxon>
        <taxon>Arachnida</taxon>
        <taxon>Araneae</taxon>
        <taxon>Araneomorphae</taxon>
        <taxon>Entelegynae</taxon>
        <taxon>Eresoidea</taxon>
        <taxon>Eresidae</taxon>
        <taxon>Stegodyphus</taxon>
    </lineage>
</organism>